<feature type="region of interest" description="Disordered" evidence="2">
    <location>
        <begin position="160"/>
        <end position="187"/>
    </location>
</feature>
<evidence type="ECO:0000256" key="1">
    <source>
        <dbReference type="SAM" id="Coils"/>
    </source>
</evidence>
<accession>A0A9W9YC76</accession>
<reference evidence="3" key="1">
    <citation type="submission" date="2023-01" db="EMBL/GenBank/DDBJ databases">
        <title>Genome assembly of the deep-sea coral Lophelia pertusa.</title>
        <authorList>
            <person name="Herrera S."/>
            <person name="Cordes E."/>
        </authorList>
    </citation>
    <scope>NUCLEOTIDE SEQUENCE</scope>
    <source>
        <strain evidence="3">USNM1676648</strain>
        <tissue evidence="3">Polyp</tissue>
    </source>
</reference>
<dbReference type="OrthoDB" id="5968566at2759"/>
<organism evidence="3 4">
    <name type="scientific">Desmophyllum pertusum</name>
    <dbReference type="NCBI Taxonomy" id="174260"/>
    <lineage>
        <taxon>Eukaryota</taxon>
        <taxon>Metazoa</taxon>
        <taxon>Cnidaria</taxon>
        <taxon>Anthozoa</taxon>
        <taxon>Hexacorallia</taxon>
        <taxon>Scleractinia</taxon>
        <taxon>Caryophylliina</taxon>
        <taxon>Caryophylliidae</taxon>
        <taxon>Desmophyllum</taxon>
    </lineage>
</organism>
<feature type="compositionally biased region" description="Polar residues" evidence="2">
    <location>
        <begin position="172"/>
        <end position="187"/>
    </location>
</feature>
<proteinExistence type="predicted"/>
<gene>
    <name evidence="3" type="ORF">OS493_029472</name>
</gene>
<feature type="compositionally biased region" description="Polar residues" evidence="2">
    <location>
        <begin position="205"/>
        <end position="215"/>
    </location>
</feature>
<dbReference type="Proteomes" id="UP001163046">
    <property type="component" value="Unassembled WGS sequence"/>
</dbReference>
<feature type="coiled-coil region" evidence="1">
    <location>
        <begin position="345"/>
        <end position="411"/>
    </location>
</feature>
<dbReference type="AlphaFoldDB" id="A0A9W9YC76"/>
<evidence type="ECO:0000256" key="2">
    <source>
        <dbReference type="SAM" id="MobiDB-lite"/>
    </source>
</evidence>
<sequence length="487" mass="54446">MEEDVLDNNVLPSLTSVEPTLAGIEPMHVAKETSLTNVGPTLAAVEPMHVANEPSLAGVEPMHVAPTLTSVEPMHVAKGAIIGKASNQCMLPMGHHRQGLNQRWQALNQCMLQTVMMLFSDAMESAASTPNKKVQFLGLDTVFGEKSNPLDNPLDISISPGHVPHLEPGTELTESGQNFAESSPKATVTWATLDSPSRAARGTGHENSPAKSLSSPAEGLYRFETALYGSKEGDDRSEGDSDDPFMMYLNSIEQTALKFKLQVKLERAYEGTPLEEIPLKFQEKLQETIAQIASDEVLKKYEALVSQDEEMSEEENQILECMRNELDSKNFDNLDDGMSSIRNEYERKNGESEFLSERVESLEKSIVNLRVEYNNEITDLQNENLQLQKACFELENRNKILEEEIAAGDDEEESCDSRAGDMEREDQRHRFIANREFELLQLRLEESERQNKALRAASQADQAVIHCMEDKKDELEKALVKAQDESQ</sequence>
<name>A0A9W9YC76_9CNID</name>
<evidence type="ECO:0000313" key="3">
    <source>
        <dbReference type="EMBL" id="KAJ7325609.1"/>
    </source>
</evidence>
<keyword evidence="1" id="KW-0175">Coiled coil</keyword>
<keyword evidence="4" id="KW-1185">Reference proteome</keyword>
<comment type="caution">
    <text evidence="3">The sequence shown here is derived from an EMBL/GenBank/DDBJ whole genome shotgun (WGS) entry which is preliminary data.</text>
</comment>
<dbReference type="EMBL" id="MU827807">
    <property type="protein sequence ID" value="KAJ7325609.1"/>
    <property type="molecule type" value="Genomic_DNA"/>
</dbReference>
<evidence type="ECO:0000313" key="4">
    <source>
        <dbReference type="Proteomes" id="UP001163046"/>
    </source>
</evidence>
<protein>
    <submittedName>
        <fullName evidence="3">Uncharacterized protein</fullName>
    </submittedName>
</protein>
<feature type="coiled-coil region" evidence="1">
    <location>
        <begin position="437"/>
        <end position="485"/>
    </location>
</feature>
<feature type="region of interest" description="Disordered" evidence="2">
    <location>
        <begin position="197"/>
        <end position="216"/>
    </location>
</feature>